<feature type="region of interest" description="Disordered" evidence="1">
    <location>
        <begin position="1"/>
        <end position="20"/>
    </location>
</feature>
<evidence type="ECO:0000313" key="3">
    <source>
        <dbReference type="Proteomes" id="UP001515480"/>
    </source>
</evidence>
<protein>
    <submittedName>
        <fullName evidence="2">Uncharacterized protein</fullName>
    </submittedName>
</protein>
<reference evidence="2 3" key="1">
    <citation type="journal article" date="2024" name="Science">
        <title>Giant polyketide synthase enzymes in the biosynthesis of giant marine polyether toxins.</title>
        <authorList>
            <person name="Fallon T.R."/>
            <person name="Shende V.V."/>
            <person name="Wierzbicki I.H."/>
            <person name="Pendleton A.L."/>
            <person name="Watervoot N.F."/>
            <person name="Auber R.P."/>
            <person name="Gonzalez D.J."/>
            <person name="Wisecaver J.H."/>
            <person name="Moore B.S."/>
        </authorList>
    </citation>
    <scope>NUCLEOTIDE SEQUENCE [LARGE SCALE GENOMIC DNA]</scope>
    <source>
        <strain evidence="2 3">12B1</strain>
    </source>
</reference>
<keyword evidence="3" id="KW-1185">Reference proteome</keyword>
<proteinExistence type="predicted"/>
<comment type="caution">
    <text evidence="2">The sequence shown here is derived from an EMBL/GenBank/DDBJ whole genome shotgun (WGS) entry which is preliminary data.</text>
</comment>
<name>A0AB34IJF7_PRYPA</name>
<feature type="compositionally biased region" description="Polar residues" evidence="1">
    <location>
        <begin position="10"/>
        <end position="19"/>
    </location>
</feature>
<dbReference type="EMBL" id="JBGBPQ010000024">
    <property type="protein sequence ID" value="KAL1500115.1"/>
    <property type="molecule type" value="Genomic_DNA"/>
</dbReference>
<evidence type="ECO:0000313" key="2">
    <source>
        <dbReference type="EMBL" id="KAL1500115.1"/>
    </source>
</evidence>
<evidence type="ECO:0000256" key="1">
    <source>
        <dbReference type="SAM" id="MobiDB-lite"/>
    </source>
</evidence>
<dbReference type="Proteomes" id="UP001515480">
    <property type="component" value="Unassembled WGS sequence"/>
</dbReference>
<accession>A0AB34IJF7</accession>
<gene>
    <name evidence="2" type="ORF">AB1Y20_012788</name>
</gene>
<sequence>MQLPLHHRPSTSSCTNGMSDLQPGVRRAHAQAFVAAAKLVSYMTMEMIARSLGCPASTLRDRDPSLVAADAGRVIGPSWSESLINGARTIHLDTRFTLCGRVRSLATRRRQIYLWICGALFLGRGRSLRKSRIRHVTAPARPKRSRPLPPSSLSPFVPSLPAFAL</sequence>
<dbReference type="AlphaFoldDB" id="A0AB34IJF7"/>
<organism evidence="2 3">
    <name type="scientific">Prymnesium parvum</name>
    <name type="common">Toxic golden alga</name>
    <dbReference type="NCBI Taxonomy" id="97485"/>
    <lineage>
        <taxon>Eukaryota</taxon>
        <taxon>Haptista</taxon>
        <taxon>Haptophyta</taxon>
        <taxon>Prymnesiophyceae</taxon>
        <taxon>Prymnesiales</taxon>
        <taxon>Prymnesiaceae</taxon>
        <taxon>Prymnesium</taxon>
    </lineage>
</organism>